<evidence type="ECO:0000313" key="2">
    <source>
        <dbReference type="Proteomes" id="UP000829354"/>
    </source>
</evidence>
<reference evidence="1 2" key="1">
    <citation type="submission" date="2022-04" db="EMBL/GenBank/DDBJ databases">
        <title>Chromosome-level reference genomes for two strains of Caenorhabditis briggsae: an improved platform for comparative genomics.</title>
        <authorList>
            <person name="Stevens L."/>
            <person name="Andersen E."/>
        </authorList>
    </citation>
    <scope>NUCLEOTIDE SEQUENCE [LARGE SCALE GENOMIC DNA]</scope>
    <source>
        <strain evidence="1">VX34</strain>
        <tissue evidence="1">Whole-organism</tissue>
    </source>
</reference>
<gene>
    <name evidence="1" type="ORF">L5515_018606</name>
</gene>
<accession>A0AAE9FBW6</accession>
<organism evidence="1 2">
    <name type="scientific">Caenorhabditis briggsae</name>
    <dbReference type="NCBI Taxonomy" id="6238"/>
    <lineage>
        <taxon>Eukaryota</taxon>
        <taxon>Metazoa</taxon>
        <taxon>Ecdysozoa</taxon>
        <taxon>Nematoda</taxon>
        <taxon>Chromadorea</taxon>
        <taxon>Rhabditida</taxon>
        <taxon>Rhabditina</taxon>
        <taxon>Rhabditomorpha</taxon>
        <taxon>Rhabditoidea</taxon>
        <taxon>Rhabditidae</taxon>
        <taxon>Peloderinae</taxon>
        <taxon>Caenorhabditis</taxon>
    </lineage>
</organism>
<name>A0AAE9FBW6_CAEBR</name>
<proteinExistence type="predicted"/>
<dbReference type="Proteomes" id="UP000829354">
    <property type="component" value="Chromosome X"/>
</dbReference>
<keyword evidence="2" id="KW-1185">Reference proteome</keyword>
<evidence type="ECO:0000313" key="1">
    <source>
        <dbReference type="EMBL" id="UMM42971.1"/>
    </source>
</evidence>
<dbReference type="EMBL" id="CP092625">
    <property type="protein sequence ID" value="UMM42971.1"/>
    <property type="molecule type" value="Genomic_DNA"/>
</dbReference>
<dbReference type="AlphaFoldDB" id="A0AAE9FBW6"/>
<protein>
    <submittedName>
        <fullName evidence="1">Uncharacterized protein</fullName>
    </submittedName>
</protein>
<sequence>MVKEFDQMVACADDKILGSHRAIFEVRFPGVDRRNGPEIILILEEARETLIKNYVYESRREEKKSRWKEAGDKRHACGRTIANRQLKKEQC</sequence>